<evidence type="ECO:0000313" key="1">
    <source>
        <dbReference type="EMBL" id="CAG8843145.1"/>
    </source>
</evidence>
<dbReference type="EMBL" id="CAJVQB010071397">
    <property type="protein sequence ID" value="CAG8843145.1"/>
    <property type="molecule type" value="Genomic_DNA"/>
</dbReference>
<sequence>MVDFNSLVAHSGSKYSDEEWSEYVEMPQVCTNEISSEWMKQIWERLMYFRENNLLPNESKKYLEARRLIRLLNGGSYAPEIGIAICIGLLIVQEIFIVEMLSEKSNVQEQLEEKLGHVQLYRGRLL</sequence>
<proteinExistence type="predicted"/>
<protein>
    <submittedName>
        <fullName evidence="1">16216_t:CDS:1</fullName>
    </submittedName>
</protein>
<name>A0ABN7WXL2_GIGMA</name>
<evidence type="ECO:0000313" key="2">
    <source>
        <dbReference type="Proteomes" id="UP000789901"/>
    </source>
</evidence>
<comment type="caution">
    <text evidence="1">The sequence shown here is derived from an EMBL/GenBank/DDBJ whole genome shotgun (WGS) entry which is preliminary data.</text>
</comment>
<reference evidence="1 2" key="1">
    <citation type="submission" date="2021-06" db="EMBL/GenBank/DDBJ databases">
        <authorList>
            <person name="Kallberg Y."/>
            <person name="Tangrot J."/>
            <person name="Rosling A."/>
        </authorList>
    </citation>
    <scope>NUCLEOTIDE SEQUENCE [LARGE SCALE GENOMIC DNA]</scope>
    <source>
        <strain evidence="1 2">120-4 pot B 10/14</strain>
    </source>
</reference>
<gene>
    <name evidence="1" type="ORF">GMARGA_LOCUS36382</name>
</gene>
<dbReference type="Proteomes" id="UP000789901">
    <property type="component" value="Unassembled WGS sequence"/>
</dbReference>
<organism evidence="1 2">
    <name type="scientific">Gigaspora margarita</name>
    <dbReference type="NCBI Taxonomy" id="4874"/>
    <lineage>
        <taxon>Eukaryota</taxon>
        <taxon>Fungi</taxon>
        <taxon>Fungi incertae sedis</taxon>
        <taxon>Mucoromycota</taxon>
        <taxon>Glomeromycotina</taxon>
        <taxon>Glomeromycetes</taxon>
        <taxon>Diversisporales</taxon>
        <taxon>Gigasporaceae</taxon>
        <taxon>Gigaspora</taxon>
    </lineage>
</organism>
<feature type="non-terminal residue" evidence="1">
    <location>
        <position position="1"/>
    </location>
</feature>
<keyword evidence="2" id="KW-1185">Reference proteome</keyword>
<feature type="non-terminal residue" evidence="1">
    <location>
        <position position="126"/>
    </location>
</feature>
<accession>A0ABN7WXL2</accession>